<dbReference type="Proteomes" id="UP000014760">
    <property type="component" value="Unassembled WGS sequence"/>
</dbReference>
<name>R7T3U0_CAPTE</name>
<evidence type="ECO:0000313" key="1">
    <source>
        <dbReference type="EMBL" id="ELT87423.1"/>
    </source>
</evidence>
<reference evidence="1 3" key="2">
    <citation type="journal article" date="2013" name="Nature">
        <title>Insights into bilaterian evolution from three spiralian genomes.</title>
        <authorList>
            <person name="Simakov O."/>
            <person name="Marletaz F."/>
            <person name="Cho S.J."/>
            <person name="Edsinger-Gonzales E."/>
            <person name="Havlak P."/>
            <person name="Hellsten U."/>
            <person name="Kuo D.H."/>
            <person name="Larsson T."/>
            <person name="Lv J."/>
            <person name="Arendt D."/>
            <person name="Savage R."/>
            <person name="Osoegawa K."/>
            <person name="de Jong P."/>
            <person name="Grimwood J."/>
            <person name="Chapman J.A."/>
            <person name="Shapiro H."/>
            <person name="Aerts A."/>
            <person name="Otillar R.P."/>
            <person name="Terry A.Y."/>
            <person name="Boore J.L."/>
            <person name="Grigoriev I.V."/>
            <person name="Lindberg D.R."/>
            <person name="Seaver E.C."/>
            <person name="Weisblat D.A."/>
            <person name="Putnam N.H."/>
            <person name="Rokhsar D.S."/>
        </authorList>
    </citation>
    <scope>NUCLEOTIDE SEQUENCE</scope>
    <source>
        <strain evidence="1 3">I ESC-2004</strain>
    </source>
</reference>
<sequence>MSGSIIIRCLGAEGVVFRNLLLLVDFTGFRRYRKEAPVHTDENSPLFWYIHFTRFHMTSLGIPKMAHKARRVKKNSRQKGSFYSFVVPRVSVGSQMIADAYKPFIRAPEEVNSTIYQVANRTLLCLILNGTCMEDTRCHALQVGSLLKNQQVTEMPNFTCHDERTCCFHDDVILEESRDVPLKVVIDEIENKTLLCELVGGQCTDEDMCRILHVKNLLLGTKIIKEKAEFKCIGGKVCCFANKTQEVSSKQRNQLPAPISKSPKDNERKTTQDLLASLLGNTVRPLIVPNQWGRAVRRRPRFQRPWYKNSYDYDDYGDYNRGRHDQYDYYEYYSTPRAQRRHLPPPREPLSRLYRQRALPRRIRQTIRPKAGYAQKRPTRRYRPKVVKKVEYHDHNHGQSLLNHGVGGIYAKGFEDVFVSNLTAFCELYDGVCVTPGNCATQSARSYDRFQCNATTLCCLPDHSIKRLHPLGHKSDKTKTAGHKNQAKNLLLSHISPDNSELFTQTDRETLCELKNGACMHPSLCNSHEDHDHHGYEDLSHPGSNRNTYSSHHDFYCNLTTICCTPSLFDVQTHVEIIPYGQQNAGYH</sequence>
<keyword evidence="3" id="KW-1185">Reference proteome</keyword>
<protein>
    <submittedName>
        <fullName evidence="1 2">Uncharacterized protein</fullName>
    </submittedName>
</protein>
<dbReference type="AlphaFoldDB" id="R7T3U0"/>
<reference evidence="3" key="1">
    <citation type="submission" date="2012-12" db="EMBL/GenBank/DDBJ databases">
        <authorList>
            <person name="Hellsten U."/>
            <person name="Grimwood J."/>
            <person name="Chapman J.A."/>
            <person name="Shapiro H."/>
            <person name="Aerts A."/>
            <person name="Otillar R.P."/>
            <person name="Terry A.Y."/>
            <person name="Boore J.L."/>
            <person name="Simakov O."/>
            <person name="Marletaz F."/>
            <person name="Cho S.-J."/>
            <person name="Edsinger-Gonzales E."/>
            <person name="Havlak P."/>
            <person name="Kuo D.-H."/>
            <person name="Larsson T."/>
            <person name="Lv J."/>
            <person name="Arendt D."/>
            <person name="Savage R."/>
            <person name="Osoegawa K."/>
            <person name="de Jong P."/>
            <person name="Lindberg D.R."/>
            <person name="Seaver E.C."/>
            <person name="Weisblat D.A."/>
            <person name="Putnam N.H."/>
            <person name="Grigoriev I.V."/>
            <person name="Rokhsar D.S."/>
        </authorList>
    </citation>
    <scope>NUCLEOTIDE SEQUENCE</scope>
    <source>
        <strain evidence="3">I ESC-2004</strain>
    </source>
</reference>
<reference evidence="2" key="3">
    <citation type="submission" date="2015-06" db="UniProtKB">
        <authorList>
            <consortium name="EnsemblMetazoa"/>
        </authorList>
    </citation>
    <scope>IDENTIFICATION</scope>
</reference>
<evidence type="ECO:0000313" key="2">
    <source>
        <dbReference type="EnsemblMetazoa" id="CapteP188240"/>
    </source>
</evidence>
<dbReference type="HOGENOM" id="CLU_464024_0_0_1"/>
<evidence type="ECO:0000313" key="3">
    <source>
        <dbReference type="Proteomes" id="UP000014760"/>
    </source>
</evidence>
<proteinExistence type="predicted"/>
<dbReference type="EMBL" id="KB312327">
    <property type="protein sequence ID" value="ELT87423.1"/>
    <property type="molecule type" value="Genomic_DNA"/>
</dbReference>
<organism evidence="1">
    <name type="scientific">Capitella teleta</name>
    <name type="common">Polychaete worm</name>
    <dbReference type="NCBI Taxonomy" id="283909"/>
    <lineage>
        <taxon>Eukaryota</taxon>
        <taxon>Metazoa</taxon>
        <taxon>Spiralia</taxon>
        <taxon>Lophotrochozoa</taxon>
        <taxon>Annelida</taxon>
        <taxon>Polychaeta</taxon>
        <taxon>Sedentaria</taxon>
        <taxon>Scolecida</taxon>
        <taxon>Capitellidae</taxon>
        <taxon>Capitella</taxon>
    </lineage>
</organism>
<accession>R7T3U0</accession>
<gene>
    <name evidence="1" type="ORF">CAPTEDRAFT_188240</name>
</gene>
<dbReference type="EMBL" id="AMQN01015889">
    <property type="status" value="NOT_ANNOTATED_CDS"/>
    <property type="molecule type" value="Genomic_DNA"/>
</dbReference>
<dbReference type="EnsemblMetazoa" id="CapteT188240">
    <property type="protein sequence ID" value="CapteP188240"/>
    <property type="gene ID" value="CapteG188240"/>
</dbReference>